<dbReference type="Pfam" id="PF13432">
    <property type="entry name" value="TPR_16"/>
    <property type="match status" value="4"/>
</dbReference>
<dbReference type="GO" id="GO:0046813">
    <property type="term" value="P:receptor-mediated virion attachment to host cell"/>
    <property type="evidence" value="ECO:0007669"/>
    <property type="project" value="TreeGrafter"/>
</dbReference>
<dbReference type="Gene3D" id="1.25.40.10">
    <property type="entry name" value="Tetratricopeptide repeat domain"/>
    <property type="match status" value="2"/>
</dbReference>
<dbReference type="InterPro" id="IPR019734">
    <property type="entry name" value="TPR_rpt"/>
</dbReference>
<proteinExistence type="predicted"/>
<feature type="repeat" description="TPR" evidence="3">
    <location>
        <begin position="394"/>
        <end position="427"/>
    </location>
</feature>
<dbReference type="SMART" id="SM00028">
    <property type="entry name" value="TPR"/>
    <property type="match status" value="7"/>
</dbReference>
<dbReference type="AlphaFoldDB" id="A0A238IYI6"/>
<dbReference type="GO" id="GO:0009279">
    <property type="term" value="C:cell outer membrane"/>
    <property type="evidence" value="ECO:0007669"/>
    <property type="project" value="TreeGrafter"/>
</dbReference>
<dbReference type="PANTHER" id="PTHR44858">
    <property type="entry name" value="TETRATRICOPEPTIDE REPEAT PROTEIN 6"/>
    <property type="match status" value="1"/>
</dbReference>
<keyword evidence="6" id="KW-1185">Reference proteome</keyword>
<evidence type="ECO:0000313" key="6">
    <source>
        <dbReference type="Proteomes" id="UP000201838"/>
    </source>
</evidence>
<dbReference type="PANTHER" id="PTHR44858:SF1">
    <property type="entry name" value="UDP-N-ACETYLGLUCOSAMINE--PEPTIDE N-ACETYLGLUCOSAMINYLTRANSFERASE SPINDLY-RELATED"/>
    <property type="match status" value="1"/>
</dbReference>
<evidence type="ECO:0000313" key="5">
    <source>
        <dbReference type="EMBL" id="SMX23052.1"/>
    </source>
</evidence>
<dbReference type="SUPFAM" id="SSF48452">
    <property type="entry name" value="TPR-like"/>
    <property type="match status" value="1"/>
</dbReference>
<keyword evidence="2 3" id="KW-0802">TPR repeat</keyword>
<evidence type="ECO:0000256" key="4">
    <source>
        <dbReference type="SAM" id="SignalP"/>
    </source>
</evidence>
<name>A0A238IYI6_9RHOB</name>
<dbReference type="InterPro" id="IPR011990">
    <property type="entry name" value="TPR-like_helical_dom_sf"/>
</dbReference>
<dbReference type="InterPro" id="IPR050498">
    <property type="entry name" value="Ycf3"/>
</dbReference>
<protein>
    <submittedName>
        <fullName evidence="5">Lipoprotein NlpI</fullName>
    </submittedName>
</protein>
<keyword evidence="5" id="KW-0449">Lipoprotein</keyword>
<dbReference type="Proteomes" id="UP000201838">
    <property type="component" value="Unassembled WGS sequence"/>
</dbReference>
<feature type="chain" id="PRO_5012172692" evidence="4">
    <location>
        <begin position="22"/>
        <end position="568"/>
    </location>
</feature>
<keyword evidence="4" id="KW-0732">Signal</keyword>
<evidence type="ECO:0000256" key="3">
    <source>
        <dbReference type="PROSITE-ProRule" id="PRU00339"/>
    </source>
</evidence>
<dbReference type="RefSeq" id="WP_093973068.1">
    <property type="nucleotide sequence ID" value="NZ_FXXQ01000002.1"/>
</dbReference>
<keyword evidence="1" id="KW-0677">Repeat</keyword>
<evidence type="ECO:0000256" key="1">
    <source>
        <dbReference type="ARBA" id="ARBA00022737"/>
    </source>
</evidence>
<organism evidence="5 6">
    <name type="scientific">Boseongicola aestuarii</name>
    <dbReference type="NCBI Taxonomy" id="1470561"/>
    <lineage>
        <taxon>Bacteria</taxon>
        <taxon>Pseudomonadati</taxon>
        <taxon>Pseudomonadota</taxon>
        <taxon>Alphaproteobacteria</taxon>
        <taxon>Rhodobacterales</taxon>
        <taxon>Paracoccaceae</taxon>
        <taxon>Boseongicola</taxon>
    </lineage>
</organism>
<sequence length="568" mass="61470">MPLIRSLTLAAVLAAATPAWTEPASGSYLAARSAMMANDYAKAAQQFTRALLRDSRNPVLLENALTAYIGLGDLERAAPLARRLTEVGTQSQLAALALAGDAGVRGNWDALLADLDAGMTVGPLFDSLLRAWAELGAGRMSDALDGFDAVSGNQGVEAFGLYHKALALGSVGDFEGAAAIFAGEGGTTIRLTSRGIIAYAQVLSQLEQTQVAIDLLEASFGSNLNPQLAAMKEVLEAGGTLPFDTVRNPTDGVAEIYHSIGGALRGEAQDGYTLLYTRMALAVRPDHIDALLATAEILESLGQFELATAVYDTVPETSPVYHAAELGRAAALRRSGRTDEAIEALVQLTETHGDLPSVQIALADAYRQVEDFQASLEPYARALELIGTPQEQHWLVYFARGISHERLDRWSDAEADFRAALELRPEQPQVLNYLGYSFLEMNENLDEALDLIERAVEQRPDSGYIVDSLGWGLYRVGRYAEAVGHMERAVELLPVDPIVNDHLGDVYWAVGRAREAEFQWHRALSFITEDTDPNDVDPERIRRKLEVGLDVVLDEEGAPPLTVANEDG</sequence>
<dbReference type="EMBL" id="FXXQ01000002">
    <property type="protein sequence ID" value="SMX23052.1"/>
    <property type="molecule type" value="Genomic_DNA"/>
</dbReference>
<evidence type="ECO:0000256" key="2">
    <source>
        <dbReference type="ARBA" id="ARBA00022803"/>
    </source>
</evidence>
<gene>
    <name evidence="5" type="ORF">BOA8489_01153</name>
</gene>
<dbReference type="PROSITE" id="PS50005">
    <property type="entry name" value="TPR"/>
    <property type="match status" value="1"/>
</dbReference>
<feature type="signal peptide" evidence="4">
    <location>
        <begin position="1"/>
        <end position="21"/>
    </location>
</feature>
<reference evidence="5 6" key="1">
    <citation type="submission" date="2017-05" db="EMBL/GenBank/DDBJ databases">
        <authorList>
            <person name="Song R."/>
            <person name="Chenine A.L."/>
            <person name="Ruprecht R.M."/>
        </authorList>
    </citation>
    <scope>NUCLEOTIDE SEQUENCE [LARGE SCALE GENOMIC DNA]</scope>
    <source>
        <strain evidence="5 6">CECT 8489</strain>
    </source>
</reference>
<accession>A0A238IYI6</accession>
<dbReference type="OrthoDB" id="9766710at2"/>